<sequence>MKNAFTTILTLAALATTALTVNGGALWAERGILPAAALVALAAVLAGQTIPALLLLLGAGDKEINRPNAAAR</sequence>
<keyword evidence="1" id="KW-0812">Transmembrane</keyword>
<keyword evidence="1" id="KW-1133">Transmembrane helix</keyword>
<reference evidence="3" key="1">
    <citation type="submission" date="2020-06" db="EMBL/GenBank/DDBJ databases">
        <title>Draft genomic sequecing of Geomonas sp. Red745.</title>
        <authorList>
            <person name="Itoh H."/>
            <person name="Xu Z.X."/>
            <person name="Ushijima N."/>
            <person name="Masuda Y."/>
            <person name="Shiratori Y."/>
            <person name="Senoo K."/>
        </authorList>
    </citation>
    <scope>NUCLEOTIDE SEQUENCE [LARGE SCALE GENOMIC DNA]</scope>
    <source>
        <strain evidence="3">Red745</strain>
    </source>
</reference>
<dbReference type="EMBL" id="BLXZ01000003">
    <property type="protein sequence ID" value="GFO68157.1"/>
    <property type="molecule type" value="Genomic_DNA"/>
</dbReference>
<dbReference type="Proteomes" id="UP000587586">
    <property type="component" value="Unassembled WGS sequence"/>
</dbReference>
<organism evidence="2 3">
    <name type="scientific">Geomonas limicola</name>
    <dbReference type="NCBI Taxonomy" id="2740186"/>
    <lineage>
        <taxon>Bacteria</taxon>
        <taxon>Pseudomonadati</taxon>
        <taxon>Thermodesulfobacteriota</taxon>
        <taxon>Desulfuromonadia</taxon>
        <taxon>Geobacterales</taxon>
        <taxon>Geobacteraceae</taxon>
        <taxon>Geomonas</taxon>
    </lineage>
</organism>
<dbReference type="AlphaFoldDB" id="A0A6V8N8R1"/>
<evidence type="ECO:0000256" key="1">
    <source>
        <dbReference type="SAM" id="Phobius"/>
    </source>
</evidence>
<protein>
    <submittedName>
        <fullName evidence="2">Uncharacterized protein</fullName>
    </submittedName>
</protein>
<dbReference type="RefSeq" id="WP_183360682.1">
    <property type="nucleotide sequence ID" value="NZ_BLXZ01000003.1"/>
</dbReference>
<name>A0A6V8N8R1_9BACT</name>
<comment type="caution">
    <text evidence="2">The sequence shown here is derived from an EMBL/GenBank/DDBJ whole genome shotgun (WGS) entry which is preliminary data.</text>
</comment>
<keyword evidence="3" id="KW-1185">Reference proteome</keyword>
<feature type="transmembrane region" description="Helical" evidence="1">
    <location>
        <begin position="36"/>
        <end position="57"/>
    </location>
</feature>
<keyword evidence="1" id="KW-0472">Membrane</keyword>
<proteinExistence type="predicted"/>
<accession>A0A6V8N8R1</accession>
<evidence type="ECO:0000313" key="3">
    <source>
        <dbReference type="Proteomes" id="UP000587586"/>
    </source>
</evidence>
<gene>
    <name evidence="2" type="ORF">GMLC_17360</name>
</gene>
<evidence type="ECO:0000313" key="2">
    <source>
        <dbReference type="EMBL" id="GFO68157.1"/>
    </source>
</evidence>